<feature type="chain" id="PRO_5040161113" evidence="1">
    <location>
        <begin position="21"/>
        <end position="133"/>
    </location>
</feature>
<gene>
    <name evidence="2" type="ORF">CPB84DRAFT_1847539</name>
</gene>
<dbReference type="OrthoDB" id="2970010at2759"/>
<comment type="caution">
    <text evidence="2">The sequence shown here is derived from an EMBL/GenBank/DDBJ whole genome shotgun (WGS) entry which is preliminary data.</text>
</comment>
<dbReference type="AlphaFoldDB" id="A0A9P5NPP5"/>
<name>A0A9P5NPP5_GYMJU</name>
<dbReference type="Proteomes" id="UP000724874">
    <property type="component" value="Unassembled WGS sequence"/>
</dbReference>
<reference evidence="2" key="1">
    <citation type="submission" date="2020-11" db="EMBL/GenBank/DDBJ databases">
        <authorList>
            <consortium name="DOE Joint Genome Institute"/>
            <person name="Ahrendt S."/>
            <person name="Riley R."/>
            <person name="Andreopoulos W."/>
            <person name="LaButti K."/>
            <person name="Pangilinan J."/>
            <person name="Ruiz-duenas F.J."/>
            <person name="Barrasa J.M."/>
            <person name="Sanchez-Garcia M."/>
            <person name="Camarero S."/>
            <person name="Miyauchi S."/>
            <person name="Serrano A."/>
            <person name="Linde D."/>
            <person name="Babiker R."/>
            <person name="Drula E."/>
            <person name="Ayuso-Fernandez I."/>
            <person name="Pacheco R."/>
            <person name="Padilla G."/>
            <person name="Ferreira P."/>
            <person name="Barriuso J."/>
            <person name="Kellner H."/>
            <person name="Castanera R."/>
            <person name="Alfaro M."/>
            <person name="Ramirez L."/>
            <person name="Pisabarro A.G."/>
            <person name="Kuo A."/>
            <person name="Tritt A."/>
            <person name="Lipzen A."/>
            <person name="He G."/>
            <person name="Yan M."/>
            <person name="Ng V."/>
            <person name="Cullen D."/>
            <person name="Martin F."/>
            <person name="Rosso M.-N."/>
            <person name="Henrissat B."/>
            <person name="Hibbett D."/>
            <person name="Martinez A.T."/>
            <person name="Grigoriev I.V."/>
        </authorList>
    </citation>
    <scope>NUCLEOTIDE SEQUENCE</scope>
    <source>
        <strain evidence="2">AH 44721</strain>
    </source>
</reference>
<evidence type="ECO:0000256" key="1">
    <source>
        <dbReference type="SAM" id="SignalP"/>
    </source>
</evidence>
<feature type="signal peptide" evidence="1">
    <location>
        <begin position="1"/>
        <end position="20"/>
    </location>
</feature>
<proteinExistence type="predicted"/>
<evidence type="ECO:0000313" key="2">
    <source>
        <dbReference type="EMBL" id="KAF8899750.1"/>
    </source>
</evidence>
<keyword evidence="1" id="KW-0732">Signal</keyword>
<accession>A0A9P5NPP5</accession>
<keyword evidence="3" id="KW-1185">Reference proteome</keyword>
<protein>
    <submittedName>
        <fullName evidence="2">Uncharacterized protein</fullName>
    </submittedName>
</protein>
<dbReference type="EMBL" id="JADNYJ010000051">
    <property type="protein sequence ID" value="KAF8899750.1"/>
    <property type="molecule type" value="Genomic_DNA"/>
</dbReference>
<organism evidence="2 3">
    <name type="scientific">Gymnopilus junonius</name>
    <name type="common">Spectacular rustgill mushroom</name>
    <name type="synonym">Gymnopilus spectabilis subsp. junonius</name>
    <dbReference type="NCBI Taxonomy" id="109634"/>
    <lineage>
        <taxon>Eukaryota</taxon>
        <taxon>Fungi</taxon>
        <taxon>Dikarya</taxon>
        <taxon>Basidiomycota</taxon>
        <taxon>Agaricomycotina</taxon>
        <taxon>Agaricomycetes</taxon>
        <taxon>Agaricomycetidae</taxon>
        <taxon>Agaricales</taxon>
        <taxon>Agaricineae</taxon>
        <taxon>Hymenogastraceae</taxon>
        <taxon>Gymnopilus</taxon>
    </lineage>
</organism>
<evidence type="ECO:0000313" key="3">
    <source>
        <dbReference type="Proteomes" id="UP000724874"/>
    </source>
</evidence>
<sequence length="133" mass="13699">MKFTSITALVIYFFAKQAMGAAVAGNELEGLVARQSAPVAFNVAVAGKGSLRHSCGTGTTITCVLAPGQSCKGNFSPAQASVVVTTAHGNCHVSLYPQSNQGGGVSQRLDTDTTGTCVFTNVATWKSYGIFCD</sequence>